<feature type="binding site" evidence="7">
    <location>
        <position position="169"/>
    </location>
    <ligand>
        <name>Mg(2+)</name>
        <dbReference type="ChEBI" id="CHEBI:18420"/>
    </ligand>
</feature>
<keyword evidence="3 7" id="KW-0460">Magnesium</keyword>
<dbReference type="EMBL" id="QEAM01000533">
    <property type="protein sequence ID" value="TPX39002.1"/>
    <property type="molecule type" value="Genomic_DNA"/>
</dbReference>
<dbReference type="GO" id="GO:0003924">
    <property type="term" value="F:GTPase activity"/>
    <property type="evidence" value="ECO:0007669"/>
    <property type="project" value="InterPro"/>
</dbReference>
<dbReference type="SUPFAM" id="SSF52540">
    <property type="entry name" value="P-loop containing nucleoside triphosphate hydrolases"/>
    <property type="match status" value="1"/>
</dbReference>
<feature type="binding site" evidence="6">
    <location>
        <begin position="188"/>
        <end position="192"/>
    </location>
    <ligand>
        <name>GTP</name>
        <dbReference type="ChEBI" id="CHEBI:37565"/>
    </ligand>
</feature>
<evidence type="ECO:0000256" key="1">
    <source>
        <dbReference type="ARBA" id="ARBA00022723"/>
    </source>
</evidence>
<dbReference type="GO" id="GO:0007188">
    <property type="term" value="P:adenylate cyclase-modulating G protein-coupled receptor signaling pathway"/>
    <property type="evidence" value="ECO:0007669"/>
    <property type="project" value="TreeGrafter"/>
</dbReference>
<evidence type="ECO:0000256" key="2">
    <source>
        <dbReference type="ARBA" id="ARBA00022741"/>
    </source>
</evidence>
<name>A0A507CHG5_9FUNG</name>
<protein>
    <submittedName>
        <fullName evidence="8">Uncharacterized protein</fullName>
    </submittedName>
</protein>
<keyword evidence="5" id="KW-0807">Transducer</keyword>
<dbReference type="PANTHER" id="PTHR10218">
    <property type="entry name" value="GTP-BINDING PROTEIN ALPHA SUBUNIT"/>
    <property type="match status" value="1"/>
</dbReference>
<dbReference type="Proteomes" id="UP000320475">
    <property type="component" value="Unassembled WGS sequence"/>
</dbReference>
<organism evidence="8 9">
    <name type="scientific">Synchytrium endobioticum</name>
    <dbReference type="NCBI Taxonomy" id="286115"/>
    <lineage>
        <taxon>Eukaryota</taxon>
        <taxon>Fungi</taxon>
        <taxon>Fungi incertae sedis</taxon>
        <taxon>Chytridiomycota</taxon>
        <taxon>Chytridiomycota incertae sedis</taxon>
        <taxon>Chytridiomycetes</taxon>
        <taxon>Synchytriales</taxon>
        <taxon>Synchytriaceae</taxon>
        <taxon>Synchytrium</taxon>
    </lineage>
</organism>
<evidence type="ECO:0000256" key="3">
    <source>
        <dbReference type="ARBA" id="ARBA00022842"/>
    </source>
</evidence>
<dbReference type="InterPro" id="IPR001019">
    <property type="entry name" value="Gprotein_alpha_su"/>
</dbReference>
<evidence type="ECO:0000313" key="9">
    <source>
        <dbReference type="Proteomes" id="UP000320475"/>
    </source>
</evidence>
<dbReference type="CDD" id="cd00066">
    <property type="entry name" value="G-alpha"/>
    <property type="match status" value="1"/>
</dbReference>
<dbReference type="Pfam" id="PF00503">
    <property type="entry name" value="G-alpha"/>
    <property type="match status" value="1"/>
</dbReference>
<dbReference type="PANTHER" id="PTHR10218:SF360">
    <property type="entry name" value="GUANINE NUCLEOTIDE-BINDING PROTEIN SUBUNIT ALPHA HOMOLOG"/>
    <property type="match status" value="1"/>
</dbReference>
<reference evidence="8 9" key="1">
    <citation type="journal article" date="2019" name="Sci. Rep.">
        <title>Comparative genomics of chytrid fungi reveal insights into the obligate biotrophic and pathogenic lifestyle of Synchytrium endobioticum.</title>
        <authorList>
            <person name="van de Vossenberg B.T.L.H."/>
            <person name="Warris S."/>
            <person name="Nguyen H.D.T."/>
            <person name="van Gent-Pelzer M.P.E."/>
            <person name="Joly D.L."/>
            <person name="van de Geest H.C."/>
            <person name="Bonants P.J.M."/>
            <person name="Smith D.S."/>
            <person name="Levesque C.A."/>
            <person name="van der Lee T.A.J."/>
        </authorList>
    </citation>
    <scope>NUCLEOTIDE SEQUENCE [LARGE SCALE GENOMIC DNA]</scope>
    <source>
        <strain evidence="8 9">LEV6574</strain>
    </source>
</reference>
<dbReference type="PRINTS" id="PR00318">
    <property type="entry name" value="GPROTEINA"/>
</dbReference>
<dbReference type="Gene3D" id="3.40.50.300">
    <property type="entry name" value="P-loop containing nucleotide triphosphate hydrolases"/>
    <property type="match status" value="1"/>
</dbReference>
<evidence type="ECO:0000256" key="5">
    <source>
        <dbReference type="ARBA" id="ARBA00023224"/>
    </source>
</evidence>
<feature type="binding site" evidence="6">
    <location>
        <begin position="257"/>
        <end position="260"/>
    </location>
    <ligand>
        <name>GTP</name>
        <dbReference type="ChEBI" id="CHEBI:37565"/>
    </ligand>
</feature>
<keyword evidence="1 7" id="KW-0479">Metal-binding</keyword>
<evidence type="ECO:0000256" key="6">
    <source>
        <dbReference type="PIRSR" id="PIRSR601019-1"/>
    </source>
</evidence>
<keyword evidence="4 6" id="KW-0342">GTP-binding</keyword>
<dbReference type="InterPro" id="IPR011025">
    <property type="entry name" value="GproteinA_insert"/>
</dbReference>
<sequence>MGCAASTQSVEAHQRSVAIDKLIEQAASSRKQQVNILLLGAGEAGKSTVLKQMQLLHKRNGQPTFGGTERIQTRLKICNAMDKLDIPYGNPVNTRQKFILSDGGPDFTPVTTDAIRALWSDTGIQDCYRRSNEYQLHDTAKYFFNNLERVAATGYMPTDQDILACRIRTTGIREFIFEEENLTLRVVDVGGQRSERRKWVSCFEDITASIFVAAISEYDQVLQEDESKNRMEEAIRLFEQIINSRWFITSHVILFLNKVDIFETKYQERGNDSIKRHWPDYKGTSLEDAIEFFKARFLEVNGHKNKVIHAHTTCATDQESIAVVLESVKLMLLRNLFAEIGLF</sequence>
<feature type="binding site" evidence="6">
    <location>
        <begin position="43"/>
        <end position="48"/>
    </location>
    <ligand>
        <name>GTP</name>
        <dbReference type="ChEBI" id="CHEBI:37565"/>
    </ligand>
</feature>
<evidence type="ECO:0000313" key="8">
    <source>
        <dbReference type="EMBL" id="TPX39002.1"/>
    </source>
</evidence>
<comment type="caution">
    <text evidence="8">The sequence shown here is derived from an EMBL/GenBank/DDBJ whole genome shotgun (WGS) entry which is preliminary data.</text>
</comment>
<dbReference type="PROSITE" id="PS51882">
    <property type="entry name" value="G_ALPHA"/>
    <property type="match status" value="1"/>
</dbReference>
<feature type="binding site" evidence="7">
    <location>
        <position position="47"/>
    </location>
    <ligand>
        <name>Mg(2+)</name>
        <dbReference type="ChEBI" id="CHEBI:18420"/>
    </ligand>
</feature>
<keyword evidence="2 6" id="KW-0547">Nucleotide-binding</keyword>
<dbReference type="GO" id="GO:0005525">
    <property type="term" value="F:GTP binding"/>
    <property type="evidence" value="ECO:0007669"/>
    <property type="project" value="UniProtKB-KW"/>
</dbReference>
<evidence type="ECO:0000256" key="7">
    <source>
        <dbReference type="PIRSR" id="PIRSR601019-2"/>
    </source>
</evidence>
<dbReference type="InterPro" id="IPR027417">
    <property type="entry name" value="P-loop_NTPase"/>
</dbReference>
<evidence type="ECO:0000256" key="4">
    <source>
        <dbReference type="ARBA" id="ARBA00023134"/>
    </source>
</evidence>
<dbReference type="SUPFAM" id="SSF47895">
    <property type="entry name" value="Transducin (alpha subunit), insertion domain"/>
    <property type="match status" value="1"/>
</dbReference>
<gene>
    <name evidence="8" type="ORF">SeLEV6574_g07468</name>
</gene>
<proteinExistence type="predicted"/>
<dbReference type="Gene3D" id="1.10.400.10">
    <property type="entry name" value="GI Alpha 1, domain 2-like"/>
    <property type="match status" value="1"/>
</dbReference>
<dbReference type="SMART" id="SM00275">
    <property type="entry name" value="G_alpha"/>
    <property type="match status" value="1"/>
</dbReference>
<feature type="binding site" evidence="6">
    <location>
        <begin position="163"/>
        <end position="169"/>
    </location>
    <ligand>
        <name>GTP</name>
        <dbReference type="ChEBI" id="CHEBI:37565"/>
    </ligand>
</feature>
<dbReference type="GO" id="GO:0001664">
    <property type="term" value="F:G protein-coupled receptor binding"/>
    <property type="evidence" value="ECO:0007669"/>
    <property type="project" value="TreeGrafter"/>
</dbReference>
<dbReference type="GO" id="GO:0031683">
    <property type="term" value="F:G-protein beta/gamma-subunit complex binding"/>
    <property type="evidence" value="ECO:0007669"/>
    <property type="project" value="InterPro"/>
</dbReference>
<dbReference type="FunFam" id="3.40.50.300:FF:002307">
    <property type="entry name" value="Guanine nucleotide-binding protein G(k) subunit alpha"/>
    <property type="match status" value="1"/>
</dbReference>
<dbReference type="AlphaFoldDB" id="A0A507CHG5"/>
<feature type="binding site" evidence="6">
    <location>
        <position position="315"/>
    </location>
    <ligand>
        <name>GTP</name>
        <dbReference type="ChEBI" id="CHEBI:37565"/>
    </ligand>
</feature>
<dbReference type="GO" id="GO:0046872">
    <property type="term" value="F:metal ion binding"/>
    <property type="evidence" value="ECO:0007669"/>
    <property type="project" value="UniProtKB-KW"/>
</dbReference>
<dbReference type="GO" id="GO:0005737">
    <property type="term" value="C:cytoplasm"/>
    <property type="evidence" value="ECO:0007669"/>
    <property type="project" value="TreeGrafter"/>
</dbReference>
<accession>A0A507CHG5</accession>
<dbReference type="OrthoDB" id="5817230at2759"/>
<dbReference type="GO" id="GO:0005834">
    <property type="term" value="C:heterotrimeric G-protein complex"/>
    <property type="evidence" value="ECO:0007669"/>
    <property type="project" value="TreeGrafter"/>
</dbReference>
<dbReference type="VEuPathDB" id="FungiDB:SeMB42_g05856"/>